<dbReference type="Proteomes" id="UP001595926">
    <property type="component" value="Unassembled WGS sequence"/>
</dbReference>
<accession>A0ABV9TAR6</accession>
<protein>
    <submittedName>
        <fullName evidence="2">HNH endonuclease</fullName>
    </submittedName>
</protein>
<dbReference type="Gene3D" id="1.10.30.50">
    <property type="match status" value="1"/>
</dbReference>
<dbReference type="RefSeq" id="WP_119329644.1">
    <property type="nucleotide sequence ID" value="NZ_JBHSJH010000002.1"/>
</dbReference>
<sequence>MIKIDRKFCPYPKALKNKNYKHPTNKQALKESNSDKCMYCESKISHIDYAHVEHIKPKSKYQNLEFDWNNLGYACPKCNVEKNDKYYEDLPYINPYEEEPADFFYAFGKMLFKKDGSERAEITIKDINLNRPELLEKRFEKINSIERAITSCYRIKNASYRKVMLDELKNEASKDKEYSLFIKSFFKHHNLEE</sequence>
<organism evidence="2 3">
    <name type="scientific">Pseudofrancisella aestuarii</name>
    <dbReference type="NCBI Taxonomy" id="2670347"/>
    <lineage>
        <taxon>Bacteria</taxon>
        <taxon>Pseudomonadati</taxon>
        <taxon>Pseudomonadota</taxon>
        <taxon>Gammaproteobacteria</taxon>
        <taxon>Thiotrichales</taxon>
        <taxon>Francisellaceae</taxon>
        <taxon>Pseudofrancisella</taxon>
    </lineage>
</organism>
<dbReference type="EMBL" id="JBHSJH010000002">
    <property type="protein sequence ID" value="MFC4892223.1"/>
    <property type="molecule type" value="Genomic_DNA"/>
</dbReference>
<evidence type="ECO:0000313" key="2">
    <source>
        <dbReference type="EMBL" id="MFC4892223.1"/>
    </source>
</evidence>
<reference evidence="3" key="1">
    <citation type="journal article" date="2019" name="Int. J. Syst. Evol. Microbiol.">
        <title>The Global Catalogue of Microorganisms (GCM) 10K type strain sequencing project: providing services to taxonomists for standard genome sequencing and annotation.</title>
        <authorList>
            <consortium name="The Broad Institute Genomics Platform"/>
            <consortium name="The Broad Institute Genome Sequencing Center for Infectious Disease"/>
            <person name="Wu L."/>
            <person name="Ma J."/>
        </authorList>
    </citation>
    <scope>NUCLEOTIDE SEQUENCE [LARGE SCALE GENOMIC DNA]</scope>
    <source>
        <strain evidence="3">CGMCC 1.13718</strain>
    </source>
</reference>
<keyword evidence="3" id="KW-1185">Reference proteome</keyword>
<name>A0ABV9TAR6_9GAMM</name>
<keyword evidence="2" id="KW-0255">Endonuclease</keyword>
<keyword evidence="2" id="KW-0378">Hydrolase</keyword>
<comment type="caution">
    <text evidence="2">The sequence shown here is derived from an EMBL/GenBank/DDBJ whole genome shotgun (WGS) entry which is preliminary data.</text>
</comment>
<evidence type="ECO:0000313" key="3">
    <source>
        <dbReference type="Proteomes" id="UP001595926"/>
    </source>
</evidence>
<gene>
    <name evidence="2" type="ORF">ACFPDQ_04080</name>
</gene>
<evidence type="ECO:0000259" key="1">
    <source>
        <dbReference type="SMART" id="SM00507"/>
    </source>
</evidence>
<dbReference type="SMART" id="SM00507">
    <property type="entry name" value="HNHc"/>
    <property type="match status" value="1"/>
</dbReference>
<proteinExistence type="predicted"/>
<keyword evidence="2" id="KW-0540">Nuclease</keyword>
<dbReference type="GO" id="GO:0004519">
    <property type="term" value="F:endonuclease activity"/>
    <property type="evidence" value="ECO:0007669"/>
    <property type="project" value="UniProtKB-KW"/>
</dbReference>
<dbReference type="CDD" id="cd00085">
    <property type="entry name" value="HNHc"/>
    <property type="match status" value="1"/>
</dbReference>
<feature type="domain" description="HNH nuclease" evidence="1">
    <location>
        <begin position="25"/>
        <end position="80"/>
    </location>
</feature>
<dbReference type="InterPro" id="IPR003615">
    <property type="entry name" value="HNH_nuc"/>
</dbReference>
<dbReference type="Pfam" id="PF01844">
    <property type="entry name" value="HNH"/>
    <property type="match status" value="1"/>
</dbReference>
<dbReference type="InterPro" id="IPR002711">
    <property type="entry name" value="HNH"/>
</dbReference>